<dbReference type="InterPro" id="IPR014782">
    <property type="entry name" value="Peptidase_M1_dom"/>
</dbReference>
<dbReference type="Gene3D" id="1.10.390.10">
    <property type="entry name" value="Neutral Protease Domain 2"/>
    <property type="match status" value="1"/>
</dbReference>
<dbReference type="EMBL" id="BAABHD010000022">
    <property type="protein sequence ID" value="GAA4453493.1"/>
    <property type="molecule type" value="Genomic_DNA"/>
</dbReference>
<evidence type="ECO:0000259" key="2">
    <source>
        <dbReference type="Pfam" id="PF01433"/>
    </source>
</evidence>
<gene>
    <name evidence="3" type="ORF">GCM10023189_18630</name>
</gene>
<dbReference type="Pfam" id="PF01433">
    <property type="entry name" value="Peptidase_M1"/>
    <property type="match status" value="1"/>
</dbReference>
<comment type="caution">
    <text evidence="3">The sequence shown here is derived from an EMBL/GenBank/DDBJ whole genome shotgun (WGS) entry which is preliminary data.</text>
</comment>
<accession>A0ABP8MP15</accession>
<proteinExistence type="predicted"/>
<dbReference type="Proteomes" id="UP001501175">
    <property type="component" value="Unassembled WGS sequence"/>
</dbReference>
<feature type="chain" id="PRO_5046342327" evidence="1">
    <location>
        <begin position="22"/>
        <end position="655"/>
    </location>
</feature>
<evidence type="ECO:0000313" key="4">
    <source>
        <dbReference type="Proteomes" id="UP001501175"/>
    </source>
</evidence>
<keyword evidence="1" id="KW-0732">Signal</keyword>
<keyword evidence="4" id="KW-1185">Reference proteome</keyword>
<organism evidence="3 4">
    <name type="scientific">Nibrella saemangeumensis</name>
    <dbReference type="NCBI Taxonomy" id="1084526"/>
    <lineage>
        <taxon>Bacteria</taxon>
        <taxon>Pseudomonadati</taxon>
        <taxon>Bacteroidota</taxon>
        <taxon>Cytophagia</taxon>
        <taxon>Cytophagales</taxon>
        <taxon>Spirosomataceae</taxon>
        <taxon>Nibrella</taxon>
    </lineage>
</organism>
<reference evidence="4" key="1">
    <citation type="journal article" date="2019" name="Int. J. Syst. Evol. Microbiol.">
        <title>The Global Catalogue of Microorganisms (GCM) 10K type strain sequencing project: providing services to taxonomists for standard genome sequencing and annotation.</title>
        <authorList>
            <consortium name="The Broad Institute Genomics Platform"/>
            <consortium name="The Broad Institute Genome Sequencing Center for Infectious Disease"/>
            <person name="Wu L."/>
            <person name="Ma J."/>
        </authorList>
    </citation>
    <scope>NUCLEOTIDE SEQUENCE [LARGE SCALE GENOMIC DNA]</scope>
    <source>
        <strain evidence="4">JCM 17927</strain>
    </source>
</reference>
<name>A0ABP8MP15_9BACT</name>
<protein>
    <submittedName>
        <fullName evidence="3">M1 family metallopeptidase</fullName>
    </submittedName>
</protein>
<evidence type="ECO:0000313" key="3">
    <source>
        <dbReference type="EMBL" id="GAA4453493.1"/>
    </source>
</evidence>
<feature type="signal peptide" evidence="1">
    <location>
        <begin position="1"/>
        <end position="21"/>
    </location>
</feature>
<dbReference type="CDD" id="cd09604">
    <property type="entry name" value="M1_APN_like"/>
    <property type="match status" value="1"/>
</dbReference>
<sequence length="655" mass="74344">MRKAGIWAGLLCLSISIGAWAQSGASTAKYDPKELFHPLFNMQPGNDYRTGSGAPGPRYWQNRADYKINASLDDVQNVLTGNVEITYTNNSPEDLPFLWLQLDQNAFADTSRAAKTTPVTGGRFGNANFAGGVVITSVTVEQGKSKPVAASYTITDTRMQLRLTEPLKKGGDNLKIRIAYSFRIPEYGSDRMGQQRTRNGIIYEIAQWYPRMCVFDDVEGWNVLPYLGAGEFYLNYGDFEYAIDVPWNHIVVGSGELLNPNEVLTPEQIRRLAQARQSDKTVIIRGKDEVNDNTTRPKQSGRLTWRFRCQNARDVAWATSKAFVWDAARMNLPSGKTALAQSAYPVESATTDSWSRSTEYVKGCIEFYSKYLYEYTYPVATNVAGIVGGMEYPGIVFCDFRDKKSALWGVTDHEFGHNWFPMIVGNNERKFGWMDEGFNTFINMLSTANFNNGEYHNERATMHDVAPALFGPVEPIMTLPDVQQSRNLGILAYYKPGMGLKLLRDVVLGPERFDYAFREYMKRWAFKHPTPYDFFRTIEDAAGEDLGWFWRGYFYENWRLDQSVKEVKYVEQSPQKGALITIENLEKMAMPVTVEIQESSGKKTRINLPVEVWQRGGTWTLKHNSTSPLRAVIVDPDKVVPDINPKNNVWRSEAN</sequence>
<dbReference type="SUPFAM" id="SSF55486">
    <property type="entry name" value="Metalloproteases ('zincins'), catalytic domain"/>
    <property type="match status" value="1"/>
</dbReference>
<dbReference type="InterPro" id="IPR027268">
    <property type="entry name" value="Peptidase_M4/M1_CTD_sf"/>
</dbReference>
<evidence type="ECO:0000256" key="1">
    <source>
        <dbReference type="SAM" id="SignalP"/>
    </source>
</evidence>
<feature type="domain" description="Peptidase M1 membrane alanine aminopeptidase" evidence="2">
    <location>
        <begin position="359"/>
        <end position="553"/>
    </location>
</feature>